<feature type="compositionally biased region" description="Low complexity" evidence="1">
    <location>
        <begin position="131"/>
        <end position="147"/>
    </location>
</feature>
<feature type="compositionally biased region" description="Polar residues" evidence="1">
    <location>
        <begin position="148"/>
        <end position="162"/>
    </location>
</feature>
<evidence type="ECO:0000313" key="2">
    <source>
        <dbReference type="EMBL" id="NKS25891.1"/>
    </source>
</evidence>
<dbReference type="EMBL" id="WUYZ01000001">
    <property type="protein sequence ID" value="NKS25891.1"/>
    <property type="molecule type" value="Genomic_DNA"/>
</dbReference>
<feature type="region of interest" description="Disordered" evidence="1">
    <location>
        <begin position="48"/>
        <end position="162"/>
    </location>
</feature>
<name>A0AAE4ZES7_RHOHA</name>
<feature type="compositionally biased region" description="Low complexity" evidence="1">
    <location>
        <begin position="48"/>
        <end position="58"/>
    </location>
</feature>
<dbReference type="RefSeq" id="WP_064059278.1">
    <property type="nucleotide sequence ID" value="NZ_CP173203.1"/>
</dbReference>
<protein>
    <submittedName>
        <fullName evidence="2">Uncharacterized protein</fullName>
    </submittedName>
</protein>
<feature type="compositionally biased region" description="Polar residues" evidence="1">
    <location>
        <begin position="112"/>
        <end position="130"/>
    </location>
</feature>
<dbReference type="Proteomes" id="UP000605618">
    <property type="component" value="Unassembled WGS sequence"/>
</dbReference>
<comment type="caution">
    <text evidence="2">The sequence shown here is derived from an EMBL/GenBank/DDBJ whole genome shotgun (WGS) entry which is preliminary data.</text>
</comment>
<evidence type="ECO:0000256" key="1">
    <source>
        <dbReference type="SAM" id="MobiDB-lite"/>
    </source>
</evidence>
<dbReference type="AlphaFoldDB" id="A0AAE4ZES7"/>
<feature type="compositionally biased region" description="Low complexity" evidence="1">
    <location>
        <begin position="76"/>
        <end position="111"/>
    </location>
</feature>
<proteinExistence type="predicted"/>
<gene>
    <name evidence="2" type="ORF">GS505_08600</name>
</gene>
<organism evidence="2 3">
    <name type="scientific">Rhodococcus hoagii</name>
    <name type="common">Corynebacterium equii</name>
    <dbReference type="NCBI Taxonomy" id="43767"/>
    <lineage>
        <taxon>Bacteria</taxon>
        <taxon>Bacillati</taxon>
        <taxon>Actinomycetota</taxon>
        <taxon>Actinomycetes</taxon>
        <taxon>Mycobacteriales</taxon>
        <taxon>Nocardiaceae</taxon>
        <taxon>Prescottella</taxon>
    </lineage>
</organism>
<sequence length="162" mass="17044">MSPQEKMSLLWKRIPRRVFGGRMRTTTVVLCLLWLGLAMLNADLNPPADTATTNPAPAVSDGAPAVPAPQRETERASTSPETSTRTSETEDPATSSSTSSETSRSGQQSGTPTTTPNQGRNTPSSESATKSTTTQPQVPQQSQEPESGTSDEVTTTAPTPQG</sequence>
<evidence type="ECO:0000313" key="3">
    <source>
        <dbReference type="Proteomes" id="UP000605618"/>
    </source>
</evidence>
<accession>A0AAE4ZES7</accession>
<reference evidence="2" key="1">
    <citation type="journal article" date="2020" name="Environ. Microbiol.">
        <title>The novel and transferable erm(51) gene confers Macrolides, Lincosamides, and Streptogramins B (MLSB) resistance to clonal Rhodococcus equi in the environment.</title>
        <authorList>
            <person name="Huber L."/>
            <person name="Giguere S."/>
            <person name="Slovis N.M."/>
            <person name="Alvarez-Narvaez S."/>
            <person name="Hart K.A."/>
            <person name="Greiter M."/>
            <person name="Morris E.R.A."/>
            <person name="Cohen N.D."/>
        </authorList>
    </citation>
    <scope>NUCLEOTIDE SEQUENCE</scope>
    <source>
        <strain evidence="2">Lh_141_1</strain>
    </source>
</reference>